<accession>A0A0E9TBZ4</accession>
<sequence>MSLENKEPNIAVDVLIIILPINAKRLTLEIQVDYLFIFILTSKGLKGKCFTVEPL</sequence>
<reference evidence="1" key="2">
    <citation type="journal article" date="2015" name="Fish Shellfish Immunol.">
        <title>Early steps in the European eel (Anguilla anguilla)-Vibrio vulnificus interaction in the gills: Role of the RtxA13 toxin.</title>
        <authorList>
            <person name="Callol A."/>
            <person name="Pajuelo D."/>
            <person name="Ebbesson L."/>
            <person name="Teles M."/>
            <person name="MacKenzie S."/>
            <person name="Amaro C."/>
        </authorList>
    </citation>
    <scope>NUCLEOTIDE SEQUENCE</scope>
</reference>
<proteinExistence type="predicted"/>
<evidence type="ECO:0000313" key="1">
    <source>
        <dbReference type="EMBL" id="JAH51136.1"/>
    </source>
</evidence>
<organism evidence="1">
    <name type="scientific">Anguilla anguilla</name>
    <name type="common">European freshwater eel</name>
    <name type="synonym">Muraena anguilla</name>
    <dbReference type="NCBI Taxonomy" id="7936"/>
    <lineage>
        <taxon>Eukaryota</taxon>
        <taxon>Metazoa</taxon>
        <taxon>Chordata</taxon>
        <taxon>Craniata</taxon>
        <taxon>Vertebrata</taxon>
        <taxon>Euteleostomi</taxon>
        <taxon>Actinopterygii</taxon>
        <taxon>Neopterygii</taxon>
        <taxon>Teleostei</taxon>
        <taxon>Anguilliformes</taxon>
        <taxon>Anguillidae</taxon>
        <taxon>Anguilla</taxon>
    </lineage>
</organism>
<reference evidence="1" key="1">
    <citation type="submission" date="2014-11" db="EMBL/GenBank/DDBJ databases">
        <authorList>
            <person name="Amaro Gonzalez C."/>
        </authorList>
    </citation>
    <scope>NUCLEOTIDE SEQUENCE</scope>
</reference>
<protein>
    <submittedName>
        <fullName evidence="1">Uncharacterized protein</fullName>
    </submittedName>
</protein>
<dbReference type="AlphaFoldDB" id="A0A0E9TBZ4"/>
<dbReference type="EMBL" id="GBXM01057441">
    <property type="protein sequence ID" value="JAH51136.1"/>
    <property type="molecule type" value="Transcribed_RNA"/>
</dbReference>
<name>A0A0E9TBZ4_ANGAN</name>